<proteinExistence type="predicted"/>
<dbReference type="AlphaFoldDB" id="A0A2A5CA76"/>
<dbReference type="EMBL" id="NVWI01000008">
    <property type="protein sequence ID" value="PCJ40653.1"/>
    <property type="molecule type" value="Genomic_DNA"/>
</dbReference>
<name>A0A2A5CA76_9GAMM</name>
<feature type="transmembrane region" description="Helical" evidence="1">
    <location>
        <begin position="33"/>
        <end position="54"/>
    </location>
</feature>
<evidence type="ECO:0000313" key="3">
    <source>
        <dbReference type="Proteomes" id="UP000228987"/>
    </source>
</evidence>
<keyword evidence="1" id="KW-0812">Transmembrane</keyword>
<evidence type="ECO:0000313" key="2">
    <source>
        <dbReference type="EMBL" id="PCJ40653.1"/>
    </source>
</evidence>
<reference evidence="3" key="1">
    <citation type="submission" date="2017-08" db="EMBL/GenBank/DDBJ databases">
        <title>A dynamic microbial community with high functional redundancy inhabits the cold, oxic subseafloor aquifer.</title>
        <authorList>
            <person name="Tully B.J."/>
            <person name="Wheat C.G."/>
            <person name="Glazer B.T."/>
            <person name="Huber J.A."/>
        </authorList>
    </citation>
    <scope>NUCLEOTIDE SEQUENCE [LARGE SCALE GENOMIC DNA]</scope>
</reference>
<sequence length="64" mass="7111">MSWVIDKEYEQSSSSQAIQLGGKARSRALFAKYSLLSGVILIVLGAIVALFYRFNLQVFEVALN</sequence>
<protein>
    <submittedName>
        <fullName evidence="2">Uncharacterized protein</fullName>
    </submittedName>
</protein>
<organism evidence="2 3">
    <name type="scientific">SAR86 cluster bacterium</name>
    <dbReference type="NCBI Taxonomy" id="2030880"/>
    <lineage>
        <taxon>Bacteria</taxon>
        <taxon>Pseudomonadati</taxon>
        <taxon>Pseudomonadota</taxon>
        <taxon>Gammaproteobacteria</taxon>
        <taxon>SAR86 cluster</taxon>
    </lineage>
</organism>
<accession>A0A2A5CA76</accession>
<dbReference type="Proteomes" id="UP000228987">
    <property type="component" value="Unassembled WGS sequence"/>
</dbReference>
<keyword evidence="1" id="KW-0472">Membrane</keyword>
<comment type="caution">
    <text evidence="2">The sequence shown here is derived from an EMBL/GenBank/DDBJ whole genome shotgun (WGS) entry which is preliminary data.</text>
</comment>
<gene>
    <name evidence="2" type="ORF">COA71_10440</name>
</gene>
<evidence type="ECO:0000256" key="1">
    <source>
        <dbReference type="SAM" id="Phobius"/>
    </source>
</evidence>
<keyword evidence="1" id="KW-1133">Transmembrane helix</keyword>